<dbReference type="InterPro" id="IPR041685">
    <property type="entry name" value="AAA_GajA/Old/RecF-like"/>
</dbReference>
<dbReference type="Gene3D" id="3.40.50.300">
    <property type="entry name" value="P-loop containing nucleotide triphosphate hydrolases"/>
    <property type="match status" value="1"/>
</dbReference>
<dbReference type="AlphaFoldDB" id="A0A1R3TEW2"/>
<dbReference type="Proteomes" id="UP000187891">
    <property type="component" value="Unassembled WGS sequence"/>
</dbReference>
<dbReference type="EMBL" id="FMUE01000001">
    <property type="protein sequence ID" value="SCX03891.1"/>
    <property type="molecule type" value="Genomic_DNA"/>
</dbReference>
<evidence type="ECO:0000259" key="1">
    <source>
        <dbReference type="Pfam" id="PF13175"/>
    </source>
</evidence>
<feature type="domain" description="Endonuclease GajA/Old nuclease/RecF-like AAA" evidence="1">
    <location>
        <begin position="342"/>
        <end position="430"/>
    </location>
</feature>
<proteinExistence type="predicted"/>
<dbReference type="STRING" id="1907666.DSM25559_0364"/>
<evidence type="ECO:0000313" key="3">
    <source>
        <dbReference type="Proteomes" id="UP000187891"/>
    </source>
</evidence>
<evidence type="ECO:0000313" key="2">
    <source>
        <dbReference type="EMBL" id="SCX03891.1"/>
    </source>
</evidence>
<dbReference type="InterPro" id="IPR027417">
    <property type="entry name" value="P-loop_NTPase"/>
</dbReference>
<reference evidence="3" key="1">
    <citation type="submission" date="2016-10" db="EMBL/GenBank/DDBJ databases">
        <authorList>
            <person name="Wibberg D."/>
        </authorList>
    </citation>
    <scope>NUCLEOTIDE SEQUENCE [LARGE SCALE GENOMIC DNA]</scope>
</reference>
<dbReference type="Pfam" id="PF13175">
    <property type="entry name" value="AAA_15"/>
    <property type="match status" value="1"/>
</dbReference>
<dbReference type="PANTHER" id="PTHR43581:SF3">
    <property type="entry name" value="AAA+ ATPASE DOMAIN-CONTAINING PROTEIN"/>
    <property type="match status" value="1"/>
</dbReference>
<organism evidence="2 3">
    <name type="scientific">Agrobacterium rosae</name>
    <dbReference type="NCBI Taxonomy" id="1972867"/>
    <lineage>
        <taxon>Bacteria</taxon>
        <taxon>Pseudomonadati</taxon>
        <taxon>Pseudomonadota</taxon>
        <taxon>Alphaproteobacteria</taxon>
        <taxon>Hyphomicrobiales</taxon>
        <taxon>Rhizobiaceae</taxon>
        <taxon>Rhizobium/Agrobacterium group</taxon>
        <taxon>Agrobacterium</taxon>
    </lineage>
</organism>
<dbReference type="CDD" id="cd00267">
    <property type="entry name" value="ABC_ATPase"/>
    <property type="match status" value="1"/>
</dbReference>
<gene>
    <name evidence="2" type="ORF">DSM25559_0364</name>
</gene>
<keyword evidence="2" id="KW-0067">ATP-binding</keyword>
<keyword evidence="2" id="KW-0547">Nucleotide-binding</keyword>
<sequence length="670" mass="75073">MKLSKARVTDYRSVKDSGWIDFEQSKTIMVGPNEAGKSAILRALQQINAPIGTTKFDVLRDYPRKDYNDITTKKADPATTDVVVAHFTLEDRDKALIDEDFRQATYVFTRRLDNSSIHNFEGGPDRPATQDIAKDLQRLAAHIDSRQTDNEEKSSVLLEAALAKWSDGNYFIQGDVATAVSTWLTKHLPLVDEANETEEARYDKLLKLTKFAARREKALNTLHKAIPVFVLFSNYYRVRPLIHLDHLATRIEQKLLDDDQYDYGNECLLKLLGFTARELSTLGRAPEPGAKDHDALKTYRDQLDQRSYQLNAASVRLTSEIVNIWNPNPERAEANRLRITADGQYLKVVVEDELGVEIELDQRSEGFQWLVSFFVVFFSETAGKHSNAILLLDEPGMSLHALKQRDFRETISKLAEANQTVYTTHSPFLVGPNELDLVRVIEMKDRRTGTKVHTTVTAADPAALLPLQEALGYDLAQSLFAQQRNLILEGLTDFWYVEATAELLRQDGIVDLNSKIALVPANTASKVVYFATILVAHNLKVAALLDSDNAGDQAAKQDVLVHRLGAKRILRTMDFTVPPIPKAEIEDILRDTLIKVASSDLGIDVSAEVAASPTTPVIDLLTRKGGAKFSKYKLAKAYVRWTREHSSSDLSEAERKSWSKLIDAVNAALK</sequence>
<name>A0A1R3TEW2_9HYPH</name>
<dbReference type="SUPFAM" id="SSF52540">
    <property type="entry name" value="P-loop containing nucleoside triphosphate hydrolases"/>
    <property type="match status" value="1"/>
</dbReference>
<accession>A0A1R3TEW2</accession>
<protein>
    <submittedName>
        <fullName evidence="2">Putative ATP-binding protein involved in virulence</fullName>
    </submittedName>
</protein>
<dbReference type="PANTHER" id="PTHR43581">
    <property type="entry name" value="ATP/GTP PHOSPHATASE"/>
    <property type="match status" value="1"/>
</dbReference>
<dbReference type="RefSeq" id="WP_077117416.1">
    <property type="nucleotide sequence ID" value="NZ_FMUE01000001.1"/>
</dbReference>
<dbReference type="GO" id="GO:0005524">
    <property type="term" value="F:ATP binding"/>
    <property type="evidence" value="ECO:0007669"/>
    <property type="project" value="UniProtKB-KW"/>
</dbReference>
<dbReference type="InterPro" id="IPR051396">
    <property type="entry name" value="Bact_Antivir_Def_Nuclease"/>
</dbReference>